<sequence length="89" mass="9965">MHCLQRSDKDNALELLRYTTSNGRKRAARTASISSTEPHTGDVIENPFIAHRSKTRLVCHRVHVLPSVTHWGYGFTDPTARAFSGAFDV</sequence>
<name>A0A226X0E9_CABSO</name>
<reference evidence="2" key="1">
    <citation type="submission" date="2017-01" db="EMBL/GenBank/DDBJ databases">
        <title>Genome Analysis of Deinococcus marmoris KOPRI26562.</title>
        <authorList>
            <person name="Kim J.H."/>
            <person name="Oh H.-M."/>
        </authorList>
    </citation>
    <scope>NUCLEOTIDE SEQUENCE [LARGE SCALE GENOMIC DNA]</scope>
    <source>
        <strain evidence="2">PAMC 26633</strain>
    </source>
</reference>
<evidence type="ECO:0000313" key="2">
    <source>
        <dbReference type="Proteomes" id="UP000214720"/>
    </source>
</evidence>
<dbReference type="AlphaFoldDB" id="A0A226X0E9"/>
<evidence type="ECO:0000313" key="1">
    <source>
        <dbReference type="EMBL" id="OXC76916.1"/>
    </source>
</evidence>
<protein>
    <submittedName>
        <fullName evidence="1">Uncharacterized protein</fullName>
    </submittedName>
</protein>
<gene>
    <name evidence="1" type="ORF">BSU04_18065</name>
</gene>
<accession>A0A226X0E9</accession>
<comment type="caution">
    <text evidence="1">The sequence shown here is derived from an EMBL/GenBank/DDBJ whole genome shotgun (WGS) entry which is preliminary data.</text>
</comment>
<dbReference type="Proteomes" id="UP000214720">
    <property type="component" value="Unassembled WGS sequence"/>
</dbReference>
<proteinExistence type="predicted"/>
<dbReference type="EMBL" id="MTHB01000110">
    <property type="protein sequence ID" value="OXC76916.1"/>
    <property type="molecule type" value="Genomic_DNA"/>
</dbReference>
<organism evidence="1 2">
    <name type="scientific">Caballeronia sordidicola</name>
    <name type="common">Burkholderia sordidicola</name>
    <dbReference type="NCBI Taxonomy" id="196367"/>
    <lineage>
        <taxon>Bacteria</taxon>
        <taxon>Pseudomonadati</taxon>
        <taxon>Pseudomonadota</taxon>
        <taxon>Betaproteobacteria</taxon>
        <taxon>Burkholderiales</taxon>
        <taxon>Burkholderiaceae</taxon>
        <taxon>Caballeronia</taxon>
    </lineage>
</organism>